<protein>
    <recommendedName>
        <fullName evidence="3">Heterokaryon incompatibility domain-containing protein</fullName>
    </recommendedName>
</protein>
<dbReference type="InParanoid" id="A0A0C3DBF2"/>
<evidence type="ECO:0008006" key="3">
    <source>
        <dbReference type="Google" id="ProtNLM"/>
    </source>
</evidence>
<keyword evidence="2" id="KW-1185">Reference proteome</keyword>
<name>A0A0C3DBF2_OIDMZ</name>
<dbReference type="Proteomes" id="UP000054321">
    <property type="component" value="Unassembled WGS sequence"/>
</dbReference>
<accession>A0A0C3DBF2</accession>
<proteinExistence type="predicted"/>
<dbReference type="EMBL" id="KN832879">
    <property type="protein sequence ID" value="KIM99257.1"/>
    <property type="molecule type" value="Genomic_DNA"/>
</dbReference>
<reference evidence="2" key="2">
    <citation type="submission" date="2015-01" db="EMBL/GenBank/DDBJ databases">
        <title>Evolutionary Origins and Diversification of the Mycorrhizal Mutualists.</title>
        <authorList>
            <consortium name="DOE Joint Genome Institute"/>
            <consortium name="Mycorrhizal Genomics Consortium"/>
            <person name="Kohler A."/>
            <person name="Kuo A."/>
            <person name="Nagy L.G."/>
            <person name="Floudas D."/>
            <person name="Copeland A."/>
            <person name="Barry K.W."/>
            <person name="Cichocki N."/>
            <person name="Veneault-Fourrey C."/>
            <person name="LaButti K."/>
            <person name="Lindquist E.A."/>
            <person name="Lipzen A."/>
            <person name="Lundell T."/>
            <person name="Morin E."/>
            <person name="Murat C."/>
            <person name="Riley R."/>
            <person name="Ohm R."/>
            <person name="Sun H."/>
            <person name="Tunlid A."/>
            <person name="Henrissat B."/>
            <person name="Grigoriev I.V."/>
            <person name="Hibbett D.S."/>
            <person name="Martin F."/>
        </authorList>
    </citation>
    <scope>NUCLEOTIDE SEQUENCE [LARGE SCALE GENOMIC DNA]</scope>
    <source>
        <strain evidence="2">Zn</strain>
    </source>
</reference>
<sequence>MAHDSSMRNQLQTELYIFLKLAHKSRSKSYPISIAILPPIPVELQGPENEASWANNVTVPKEAAAPLVKFARFENGKLILLEARTDSPEYLAFSHVWGDWIWRDIPGIPYWIKASQGNTNFIENDLPAIVGQVAFWMDTLTVDQSNGKEVIDVVGVIPTIFRHAKRTIAAPWDAFILYGIPDCLAGNVCITRANRTFVVPYVEVSSGEMPIELIMLPKRPAMRALRLCADKRCDMNVGKMSLHGAWAFECGLRDAFWPRAVTGASPLREYLAYMHRSIRVNI</sequence>
<dbReference type="OrthoDB" id="3538604at2759"/>
<dbReference type="AlphaFoldDB" id="A0A0C3DBF2"/>
<evidence type="ECO:0000313" key="2">
    <source>
        <dbReference type="Proteomes" id="UP000054321"/>
    </source>
</evidence>
<dbReference type="HOGENOM" id="CLU_987300_0_0_1"/>
<evidence type="ECO:0000313" key="1">
    <source>
        <dbReference type="EMBL" id="KIM99257.1"/>
    </source>
</evidence>
<reference evidence="1 2" key="1">
    <citation type="submission" date="2014-04" db="EMBL/GenBank/DDBJ databases">
        <authorList>
            <consortium name="DOE Joint Genome Institute"/>
            <person name="Kuo A."/>
            <person name="Martino E."/>
            <person name="Perotto S."/>
            <person name="Kohler A."/>
            <person name="Nagy L.G."/>
            <person name="Floudas D."/>
            <person name="Copeland A."/>
            <person name="Barry K.W."/>
            <person name="Cichocki N."/>
            <person name="Veneault-Fourrey C."/>
            <person name="LaButti K."/>
            <person name="Lindquist E.A."/>
            <person name="Lipzen A."/>
            <person name="Lundell T."/>
            <person name="Morin E."/>
            <person name="Murat C."/>
            <person name="Sun H."/>
            <person name="Tunlid A."/>
            <person name="Henrissat B."/>
            <person name="Grigoriev I.V."/>
            <person name="Hibbett D.S."/>
            <person name="Martin F."/>
            <person name="Nordberg H.P."/>
            <person name="Cantor M.N."/>
            <person name="Hua S.X."/>
        </authorList>
    </citation>
    <scope>NUCLEOTIDE SEQUENCE [LARGE SCALE GENOMIC DNA]</scope>
    <source>
        <strain evidence="1 2">Zn</strain>
    </source>
</reference>
<organism evidence="1 2">
    <name type="scientific">Oidiodendron maius (strain Zn)</name>
    <dbReference type="NCBI Taxonomy" id="913774"/>
    <lineage>
        <taxon>Eukaryota</taxon>
        <taxon>Fungi</taxon>
        <taxon>Dikarya</taxon>
        <taxon>Ascomycota</taxon>
        <taxon>Pezizomycotina</taxon>
        <taxon>Leotiomycetes</taxon>
        <taxon>Leotiomycetes incertae sedis</taxon>
        <taxon>Myxotrichaceae</taxon>
        <taxon>Oidiodendron</taxon>
    </lineage>
</organism>
<gene>
    <name evidence="1" type="ORF">OIDMADRAFT_56411</name>
</gene>